<evidence type="ECO:0000256" key="2">
    <source>
        <dbReference type="ARBA" id="ARBA00023125"/>
    </source>
</evidence>
<dbReference type="Gene3D" id="1.10.10.10">
    <property type="entry name" value="Winged helix-like DNA-binding domain superfamily/Winged helix DNA-binding domain"/>
    <property type="match status" value="1"/>
</dbReference>
<proteinExistence type="predicted"/>
<dbReference type="SUPFAM" id="SSF46785">
    <property type="entry name" value="Winged helix' DNA-binding domain"/>
    <property type="match status" value="1"/>
</dbReference>
<dbReference type="AlphaFoldDB" id="A0A3B0VFK5"/>
<dbReference type="InterPro" id="IPR023187">
    <property type="entry name" value="Tscrpt_reg_MarR-type_CS"/>
</dbReference>
<dbReference type="GO" id="GO:0003700">
    <property type="term" value="F:DNA-binding transcription factor activity"/>
    <property type="evidence" value="ECO:0007669"/>
    <property type="project" value="InterPro"/>
</dbReference>
<dbReference type="GO" id="GO:0003677">
    <property type="term" value="F:DNA binding"/>
    <property type="evidence" value="ECO:0007669"/>
    <property type="project" value="UniProtKB-KW"/>
</dbReference>
<protein>
    <recommendedName>
        <fullName evidence="4">HTH marR-type domain-containing protein</fullName>
    </recommendedName>
</protein>
<dbReference type="PANTHER" id="PTHR33164:SF104">
    <property type="entry name" value="TRANSCRIPTIONAL REGULATORY PROTEIN"/>
    <property type="match status" value="1"/>
</dbReference>
<sequence length="154" mass="17738">MNEQDIKMQLNAWRLFLLLHSKIIDVVDRDIQQQGGGLPLNHYDVLIELQVAPNKRLRLYELAKRVVLSRSSITRLVDTLEKLSLLQREPDPEDRRGAYAILTTQGEQALQASWPLYSKAIMQHFGHYLSNEEAAIISQSFSRIYNEEQFGDAS</sequence>
<dbReference type="InterPro" id="IPR000835">
    <property type="entry name" value="HTH_MarR-typ"/>
</dbReference>
<dbReference type="SMART" id="SM00347">
    <property type="entry name" value="HTH_MARR"/>
    <property type="match status" value="1"/>
</dbReference>
<dbReference type="Pfam" id="PF12802">
    <property type="entry name" value="MarR_2"/>
    <property type="match status" value="1"/>
</dbReference>
<reference evidence="5" key="1">
    <citation type="submission" date="2018-06" db="EMBL/GenBank/DDBJ databases">
        <authorList>
            <person name="Zhirakovskaya E."/>
        </authorList>
    </citation>
    <scope>NUCLEOTIDE SEQUENCE</scope>
</reference>
<organism evidence="5">
    <name type="scientific">hydrothermal vent metagenome</name>
    <dbReference type="NCBI Taxonomy" id="652676"/>
    <lineage>
        <taxon>unclassified sequences</taxon>
        <taxon>metagenomes</taxon>
        <taxon>ecological metagenomes</taxon>
    </lineage>
</organism>
<evidence type="ECO:0000256" key="1">
    <source>
        <dbReference type="ARBA" id="ARBA00023015"/>
    </source>
</evidence>
<accession>A0A3B0VFK5</accession>
<dbReference type="InterPro" id="IPR036390">
    <property type="entry name" value="WH_DNA-bd_sf"/>
</dbReference>
<feature type="domain" description="HTH marR-type" evidence="4">
    <location>
        <begin position="1"/>
        <end position="146"/>
    </location>
</feature>
<dbReference type="PRINTS" id="PR00598">
    <property type="entry name" value="HTHMARR"/>
</dbReference>
<dbReference type="PROSITE" id="PS01117">
    <property type="entry name" value="HTH_MARR_1"/>
    <property type="match status" value="1"/>
</dbReference>
<dbReference type="PROSITE" id="PS50995">
    <property type="entry name" value="HTH_MARR_2"/>
    <property type="match status" value="1"/>
</dbReference>
<evidence type="ECO:0000313" key="5">
    <source>
        <dbReference type="EMBL" id="VAW30786.1"/>
    </source>
</evidence>
<evidence type="ECO:0000256" key="3">
    <source>
        <dbReference type="ARBA" id="ARBA00023163"/>
    </source>
</evidence>
<gene>
    <name evidence="5" type="ORF">MNBD_CHLOROFLEXI01-4031</name>
</gene>
<dbReference type="EMBL" id="UOEU01000085">
    <property type="protein sequence ID" value="VAW30786.1"/>
    <property type="molecule type" value="Genomic_DNA"/>
</dbReference>
<dbReference type="InterPro" id="IPR036388">
    <property type="entry name" value="WH-like_DNA-bd_sf"/>
</dbReference>
<evidence type="ECO:0000259" key="4">
    <source>
        <dbReference type="PROSITE" id="PS50995"/>
    </source>
</evidence>
<dbReference type="PANTHER" id="PTHR33164">
    <property type="entry name" value="TRANSCRIPTIONAL REGULATOR, MARR FAMILY"/>
    <property type="match status" value="1"/>
</dbReference>
<keyword evidence="1" id="KW-0805">Transcription regulation</keyword>
<keyword evidence="3" id="KW-0804">Transcription</keyword>
<name>A0A3B0VFK5_9ZZZZ</name>
<dbReference type="GO" id="GO:0006950">
    <property type="term" value="P:response to stress"/>
    <property type="evidence" value="ECO:0007669"/>
    <property type="project" value="TreeGrafter"/>
</dbReference>
<keyword evidence="2" id="KW-0238">DNA-binding</keyword>
<dbReference type="InterPro" id="IPR039422">
    <property type="entry name" value="MarR/SlyA-like"/>
</dbReference>